<dbReference type="CDD" id="cd19495">
    <property type="entry name" value="Elp6"/>
    <property type="match status" value="1"/>
</dbReference>
<dbReference type="Gene3D" id="3.40.50.300">
    <property type="entry name" value="P-loop containing nucleotide triphosphate hydrolases"/>
    <property type="match status" value="1"/>
</dbReference>
<comment type="similarity">
    <text evidence="2">Belongs to the ELP6 family.</text>
</comment>
<dbReference type="PANTHER" id="PTHR16184:SF6">
    <property type="entry name" value="ELONGATOR COMPLEX PROTEIN 6"/>
    <property type="match status" value="1"/>
</dbReference>
<dbReference type="AlphaFoldDB" id="A0A194QB34"/>
<dbReference type="Pfam" id="PF09807">
    <property type="entry name" value="ELP6"/>
    <property type="match status" value="1"/>
</dbReference>
<evidence type="ECO:0000256" key="2">
    <source>
        <dbReference type="ARBA" id="ARBA00008837"/>
    </source>
</evidence>
<dbReference type="GO" id="GO:0033588">
    <property type="term" value="C:elongator holoenzyme complex"/>
    <property type="evidence" value="ECO:0007669"/>
    <property type="project" value="InterPro"/>
</dbReference>
<dbReference type="Proteomes" id="UP000053268">
    <property type="component" value="Unassembled WGS sequence"/>
</dbReference>
<name>A0A194QB34_PAPXU</name>
<dbReference type="PANTHER" id="PTHR16184">
    <property type="entry name" value="ELONGATOR COMPLEX PROTEIN 6"/>
    <property type="match status" value="1"/>
</dbReference>
<evidence type="ECO:0000313" key="5">
    <source>
        <dbReference type="Proteomes" id="UP000053268"/>
    </source>
</evidence>
<proteinExistence type="inferred from homology"/>
<organism evidence="4 5">
    <name type="scientific">Papilio xuthus</name>
    <name type="common">Asian swallowtail butterfly</name>
    <dbReference type="NCBI Taxonomy" id="66420"/>
    <lineage>
        <taxon>Eukaryota</taxon>
        <taxon>Metazoa</taxon>
        <taxon>Ecdysozoa</taxon>
        <taxon>Arthropoda</taxon>
        <taxon>Hexapoda</taxon>
        <taxon>Insecta</taxon>
        <taxon>Pterygota</taxon>
        <taxon>Neoptera</taxon>
        <taxon>Endopterygota</taxon>
        <taxon>Lepidoptera</taxon>
        <taxon>Glossata</taxon>
        <taxon>Ditrysia</taxon>
        <taxon>Papilionoidea</taxon>
        <taxon>Papilionidae</taxon>
        <taxon>Papilioninae</taxon>
        <taxon>Papilio</taxon>
    </lineage>
</organism>
<dbReference type="GO" id="GO:0002098">
    <property type="term" value="P:tRNA wobble uridine modification"/>
    <property type="evidence" value="ECO:0007669"/>
    <property type="project" value="InterPro"/>
</dbReference>
<evidence type="ECO:0000256" key="3">
    <source>
        <dbReference type="ARBA" id="ARBA00020263"/>
    </source>
</evidence>
<gene>
    <name evidence="4" type="ORF">RR46_09956</name>
</gene>
<reference evidence="4 5" key="1">
    <citation type="journal article" date="2015" name="Nat. Commun.">
        <title>Outbred genome sequencing and CRISPR/Cas9 gene editing in butterflies.</title>
        <authorList>
            <person name="Li X."/>
            <person name="Fan D."/>
            <person name="Zhang W."/>
            <person name="Liu G."/>
            <person name="Zhang L."/>
            <person name="Zhao L."/>
            <person name="Fang X."/>
            <person name="Chen L."/>
            <person name="Dong Y."/>
            <person name="Chen Y."/>
            <person name="Ding Y."/>
            <person name="Zhao R."/>
            <person name="Feng M."/>
            <person name="Zhu Y."/>
            <person name="Feng Y."/>
            <person name="Jiang X."/>
            <person name="Zhu D."/>
            <person name="Xiang H."/>
            <person name="Feng X."/>
            <person name="Li S."/>
            <person name="Wang J."/>
            <person name="Zhang G."/>
            <person name="Kronforst M.R."/>
            <person name="Wang W."/>
        </authorList>
    </citation>
    <scope>NUCLEOTIDE SEQUENCE [LARGE SCALE GENOMIC DNA]</scope>
    <source>
        <strain evidence="4">Ya'a_city_454_Px</strain>
        <tissue evidence="4">Whole body</tissue>
    </source>
</reference>
<dbReference type="EMBL" id="KQ459232">
    <property type="protein sequence ID" value="KPJ02753.1"/>
    <property type="molecule type" value="Genomic_DNA"/>
</dbReference>
<accession>A0A194QB34</accession>
<dbReference type="InterPro" id="IPR018627">
    <property type="entry name" value="ELP6"/>
</dbReference>
<dbReference type="UniPathway" id="UPA00988"/>
<protein>
    <recommendedName>
        <fullName evidence="3">Elongator complex protein 6</fullName>
    </recommendedName>
</protein>
<sequence>MATDIISALELDKENIHSRILVVKEINNCSSSFITSCVLGHLIKKKSAVLIISTHNSIKHYQNVGLKMNYNLNRCIDDGLVQFYNFGEEYVDKLLKNEYISVEQIYQNITDKIEYMRKKYNVVNVIFDGVSHLLDMYYNIKEINLICSKIIELIREYNSLLICHFNVASEHDLTHVLANFLSHKAFMVVEVENLASGWSSDVSGHLTIKYPGKKFDNEHMHSLEIKPAQYLFKLFDRGVKLLAPGTV</sequence>
<evidence type="ECO:0000256" key="1">
    <source>
        <dbReference type="ARBA" id="ARBA00005043"/>
    </source>
</evidence>
<evidence type="ECO:0000313" key="4">
    <source>
        <dbReference type="EMBL" id="KPJ02753.1"/>
    </source>
</evidence>
<dbReference type="STRING" id="66420.A0A194QB34"/>
<dbReference type="InterPro" id="IPR027417">
    <property type="entry name" value="P-loop_NTPase"/>
</dbReference>
<comment type="pathway">
    <text evidence="1">tRNA modification; 5-methoxycarbonylmethyl-2-thiouridine-tRNA biosynthesis.</text>
</comment>
<keyword evidence="5" id="KW-1185">Reference proteome</keyword>